<evidence type="ECO:0000256" key="1">
    <source>
        <dbReference type="SAM" id="Phobius"/>
    </source>
</evidence>
<evidence type="ECO:0000313" key="3">
    <source>
        <dbReference type="EMBL" id="QIW11731.1"/>
    </source>
</evidence>
<dbReference type="KEGG" id="fad:CDH04_03310"/>
<feature type="transmembrane region" description="Helical" evidence="1">
    <location>
        <begin position="130"/>
        <end position="148"/>
    </location>
</feature>
<keyword evidence="1" id="KW-0812">Transmembrane</keyword>
<feature type="transmembrane region" description="Helical" evidence="1">
    <location>
        <begin position="6"/>
        <end position="24"/>
    </location>
</feature>
<keyword evidence="5" id="KW-1185">Reference proteome</keyword>
<dbReference type="Proteomes" id="UP000681131">
    <property type="component" value="Chromosome"/>
</dbReference>
<feature type="transmembrane region" description="Helical" evidence="1">
    <location>
        <begin position="242"/>
        <end position="270"/>
    </location>
</feature>
<name>A0A2Z4XXN9_9GAMM</name>
<dbReference type="OrthoDB" id="3078613at2"/>
<dbReference type="EMBL" id="CP043424">
    <property type="protein sequence ID" value="QIW11731.1"/>
    <property type="molecule type" value="Genomic_DNA"/>
</dbReference>
<feature type="transmembrane region" description="Helical" evidence="1">
    <location>
        <begin position="155"/>
        <end position="177"/>
    </location>
</feature>
<accession>A0A2Z4XXN9</accession>
<feature type="transmembrane region" description="Helical" evidence="1">
    <location>
        <begin position="437"/>
        <end position="455"/>
    </location>
</feature>
<evidence type="ECO:0000313" key="5">
    <source>
        <dbReference type="Proteomes" id="UP000681131"/>
    </source>
</evidence>
<dbReference type="AlphaFoldDB" id="A0A2Z4XXN9"/>
<feature type="transmembrane region" description="Helical" evidence="1">
    <location>
        <begin position="62"/>
        <end position="79"/>
    </location>
</feature>
<reference evidence="2 4" key="1">
    <citation type="submission" date="2017-06" db="EMBL/GenBank/DDBJ databases">
        <title>Complete genome of Francisella adeliensis.</title>
        <authorList>
            <person name="Vallesi A."/>
            <person name="Sjodin A."/>
        </authorList>
    </citation>
    <scope>NUCLEOTIDE SEQUENCE [LARGE SCALE GENOMIC DNA]</scope>
    <source>
        <strain evidence="2 4">FDC440</strain>
    </source>
</reference>
<dbReference type="RefSeq" id="WP_112869673.1">
    <property type="nucleotide sequence ID" value="NZ_CP021781.1"/>
</dbReference>
<proteinExistence type="predicted"/>
<feature type="transmembrane region" description="Helical" evidence="1">
    <location>
        <begin position="374"/>
        <end position="393"/>
    </location>
</feature>
<evidence type="ECO:0000313" key="2">
    <source>
        <dbReference type="EMBL" id="AXA33500.1"/>
    </source>
</evidence>
<evidence type="ECO:0008006" key="6">
    <source>
        <dbReference type="Google" id="ProtNLM"/>
    </source>
</evidence>
<feature type="transmembrane region" description="Helical" evidence="1">
    <location>
        <begin position="213"/>
        <end position="230"/>
    </location>
</feature>
<reference evidence="3 5" key="2">
    <citation type="submission" date="2019-08" db="EMBL/GenBank/DDBJ databases">
        <title>Complete genome sequences of Francisella adeliensis (FSC1325 and FSC1326).</title>
        <authorList>
            <person name="Ohrman C."/>
            <person name="Uneklint I."/>
            <person name="Vallesi A."/>
            <person name="Karlsson L."/>
            <person name="Sjodin A."/>
        </authorList>
    </citation>
    <scope>NUCLEOTIDE SEQUENCE [LARGE SCALE GENOMIC DNA]</scope>
    <source>
        <strain evidence="3 5">FSC1325</strain>
    </source>
</reference>
<feature type="transmembrane region" description="Helical" evidence="1">
    <location>
        <begin position="183"/>
        <end position="201"/>
    </location>
</feature>
<evidence type="ECO:0000313" key="4">
    <source>
        <dbReference type="Proteomes" id="UP000251120"/>
    </source>
</evidence>
<feature type="transmembrane region" description="Helical" evidence="1">
    <location>
        <begin position="91"/>
        <end position="110"/>
    </location>
</feature>
<dbReference type="Proteomes" id="UP000251120">
    <property type="component" value="Chromosome"/>
</dbReference>
<feature type="transmembrane region" description="Helical" evidence="1">
    <location>
        <begin position="282"/>
        <end position="304"/>
    </location>
</feature>
<feature type="transmembrane region" description="Helical" evidence="1">
    <location>
        <begin position="341"/>
        <end position="362"/>
    </location>
</feature>
<dbReference type="EMBL" id="CP021781">
    <property type="protein sequence ID" value="AXA33500.1"/>
    <property type="molecule type" value="Genomic_DNA"/>
</dbReference>
<gene>
    <name evidence="2" type="ORF">CDH04_03310</name>
    <name evidence="3" type="ORF">FZC43_03310</name>
</gene>
<organism evidence="2 4">
    <name type="scientific">Francisella adeliensis</name>
    <dbReference type="NCBI Taxonomy" id="2007306"/>
    <lineage>
        <taxon>Bacteria</taxon>
        <taxon>Pseudomonadati</taxon>
        <taxon>Pseudomonadota</taxon>
        <taxon>Gammaproteobacteria</taxon>
        <taxon>Thiotrichales</taxon>
        <taxon>Francisellaceae</taxon>
        <taxon>Francisella</taxon>
    </lineage>
</organism>
<keyword evidence="1" id="KW-1133">Transmembrane helix</keyword>
<protein>
    <recommendedName>
        <fullName evidence="6">Glycosyltransferase RgtA/B/C/D-like domain-containing protein</fullName>
    </recommendedName>
</protein>
<sequence length="584" mass="66726">MLISNIFFILAIVVLPGLLSSKLFQNKPQSLSLVYSFIITLSFAWILFVILFSINLQLGSELLHFLIYLLGGLALIISFRLKPTIGQVSKTLLVLLLFFVVFISNTKAFVDWDALVSWNRWAIELYSNKYYPMNTGYPILFPAIWSLIYKMQGNFVINIFAKAFLFYPSIIILLFAINIYKEISKSFSIVFIILIISYMVSPKSFSGYMDYPVAYVGLVSIMCIYCAENYKKINSQYFFAYLYAAIVISGIAMIVKQPGIFFYLFTIGYTIFNIKRFSKKQFIIAILLTLVSLLYELSFLVIFYNHANDFTGNLDYLVELTNISLENIPQRLLKFVSGNSGIIAITNTIVIVLLPISFIFSVKKSFKNAYKLEAVFLYCYILGLIIWLYAFSYDIRNSIWVQMFGILSLSMYVQSFRSNQKILLSDSKLNINSLKNPYIKVFTAIVLCGAIYPLVNSDDFIYSLQEKSQSVVGGGAATGKPLENILSKSDSCVVIYTNDQPVRYNFFLADYMDRISQGGWLQDQIPQIVEGARNNGCKYGAYILLNLPIMSQEKTDVIVNKFIKKHELESRNDILQGLYYIPIK</sequence>
<feature type="transmembrane region" description="Helical" evidence="1">
    <location>
        <begin position="33"/>
        <end position="56"/>
    </location>
</feature>
<feature type="transmembrane region" description="Helical" evidence="1">
    <location>
        <begin position="399"/>
        <end position="416"/>
    </location>
</feature>
<keyword evidence="1" id="KW-0472">Membrane</keyword>